<evidence type="ECO:0000313" key="6">
    <source>
        <dbReference type="Proteomes" id="UP001202922"/>
    </source>
</evidence>
<dbReference type="Proteomes" id="UP001202922">
    <property type="component" value="Unassembled WGS sequence"/>
</dbReference>
<dbReference type="GO" id="GO:0016787">
    <property type="term" value="F:hydrolase activity"/>
    <property type="evidence" value="ECO:0007669"/>
    <property type="project" value="UniProtKB-KW"/>
</dbReference>
<dbReference type="InterPro" id="IPR052172">
    <property type="entry name" value="UxaA_altronate/galactarate_dh"/>
</dbReference>
<feature type="compositionally biased region" description="Low complexity" evidence="3">
    <location>
        <begin position="567"/>
        <end position="579"/>
    </location>
</feature>
<dbReference type="RefSeq" id="WP_241053624.1">
    <property type="nucleotide sequence ID" value="NZ_JAKZBV010000001.1"/>
</dbReference>
<evidence type="ECO:0000256" key="2">
    <source>
        <dbReference type="ARBA" id="ARBA00023239"/>
    </source>
</evidence>
<dbReference type="InterPro" id="IPR048332">
    <property type="entry name" value="GD_AH_C"/>
</dbReference>
<accession>A0ABS9U0E7</accession>
<reference evidence="5 6" key="1">
    <citation type="submission" date="2022-03" db="EMBL/GenBank/DDBJ databases">
        <title>Sinomonas sp. isolated from a soil.</title>
        <authorList>
            <person name="Han J."/>
            <person name="Kim D.-U."/>
        </authorList>
    </citation>
    <scope>NUCLEOTIDE SEQUENCE [LARGE SCALE GENOMIC DNA]</scope>
    <source>
        <strain evidence="5 6">5-5</strain>
    </source>
</reference>
<dbReference type="SMART" id="SM00858">
    <property type="entry name" value="SAF"/>
    <property type="match status" value="1"/>
</dbReference>
<keyword evidence="2" id="KW-0456">Lyase</keyword>
<dbReference type="InterPro" id="IPR007392">
    <property type="entry name" value="GD_AH_second"/>
</dbReference>
<dbReference type="Pfam" id="PF04295">
    <property type="entry name" value="GD_AH_second"/>
    <property type="match status" value="2"/>
</dbReference>
<comment type="similarity">
    <text evidence="1">Belongs to the UxaA family.</text>
</comment>
<dbReference type="Pfam" id="PF20629">
    <property type="entry name" value="GD_AH_C"/>
    <property type="match status" value="2"/>
</dbReference>
<evidence type="ECO:0000313" key="5">
    <source>
        <dbReference type="EMBL" id="MCH6470108.1"/>
    </source>
</evidence>
<dbReference type="EMBL" id="JAKZBV010000001">
    <property type="protein sequence ID" value="MCH6470108.1"/>
    <property type="molecule type" value="Genomic_DNA"/>
</dbReference>
<evidence type="ECO:0000256" key="3">
    <source>
        <dbReference type="SAM" id="MobiDB-lite"/>
    </source>
</evidence>
<dbReference type="Gene3D" id="2.30.130.110">
    <property type="match status" value="1"/>
</dbReference>
<keyword evidence="6" id="KW-1185">Reference proteome</keyword>
<sequence>MRLPLLSVAVLPEPGDNAAVASRVLEAGTALDLGDGRETVLPHRVMEGHRFMVRPAAAGEPILSWGTPFATALRPLAPGDYVCTDPVLEALGRRGVQGLPETPSAANVMLDPYELDESRVRLGAQVSLPAGEQARSFKGYRRGDGKVGTRNHIVVVGVTSRSASFAEALAARFKGRTSETFDGVVALAHTEGGEDAAPNNRDFLLGVLAGCLSHPNVGAALVVDEPGAAITADDVFAHHRESGRGPLAALHATFQRTRGFSRDLDQAAELIEDWIAVVSGAERSDEPLTSLSIALQCGGSDAFSGITANPLAGLVGAELIRHGGTAVLAETDELIGAEPYVLENVRSMDVARRFLQKVDEFKQRVALHGHTAEGNPSGGNLYRGLSNIVLKSLGAARKLPREVRLDEVIGYAEPCTTTGYVFMDSPGNDLESVAGQIASGCNLIFFTTGNGSITNFPFVPTLKFVTTTARHELMPHEMDVNAGAYLDGTPMEQLVSDVFDLTLDVASGQRTAGEAAGHSQVSIWRDWKQTAPRPGISIRIDGRDGYDAPDAPDEERDAPLPGLPLGTPQAAPNPAATPARYTGPATERVALVLPTSLCSGQVSRLIAERATAEDWAGGAVDRIVALPHTEGCGVSSGANISTFSRVMTGSLTHPNVAMALLLEHGCEKTHNDFFRDELGKLGADPDRYGWASIQLGGGVEAATQTVREWFRTASPAAPRTPRPQVDPDADAAFAGIAVGLDARGELAEETAAALARAGQRVVDDGGTVILPAGSALLAQPQFRELLAEQTGEDPQEWRPTLAHGQQPAAPGWHIMRAPTRDWAETATGLVACGAHAVLVHVSGPPLTGHRLAPVLQVSSDPSTIAHVQDDLDAELAGAAAEQAATILAVLASTLSGHHTPESLAAGNVAFQITRGLLGTSM</sequence>
<dbReference type="PANTHER" id="PTHR30536">
    <property type="entry name" value="ALTRONATE/GALACTARATE DEHYDRATASE"/>
    <property type="match status" value="1"/>
</dbReference>
<feature type="region of interest" description="Disordered" evidence="3">
    <location>
        <begin position="534"/>
        <end position="581"/>
    </location>
</feature>
<dbReference type="PANTHER" id="PTHR30536:SF5">
    <property type="entry name" value="ALTRONATE DEHYDRATASE"/>
    <property type="match status" value="1"/>
</dbReference>
<gene>
    <name evidence="5" type="ORF">L0M17_08980</name>
</gene>
<protein>
    <submittedName>
        <fullName evidence="5">UxaA family hydrolase</fullName>
    </submittedName>
</protein>
<dbReference type="InterPro" id="IPR013974">
    <property type="entry name" value="SAF"/>
</dbReference>
<keyword evidence="5" id="KW-0378">Hydrolase</keyword>
<proteinExistence type="inferred from homology"/>
<organism evidence="5 6">
    <name type="scientific">Sinomonas terrae</name>
    <dbReference type="NCBI Taxonomy" id="2908838"/>
    <lineage>
        <taxon>Bacteria</taxon>
        <taxon>Bacillati</taxon>
        <taxon>Actinomycetota</taxon>
        <taxon>Actinomycetes</taxon>
        <taxon>Micrococcales</taxon>
        <taxon>Micrococcaceae</taxon>
        <taxon>Sinomonas</taxon>
    </lineage>
</organism>
<feature type="domain" description="SAF" evidence="4">
    <location>
        <begin position="16"/>
        <end position="88"/>
    </location>
</feature>
<name>A0ABS9U0E7_9MICC</name>
<comment type="caution">
    <text evidence="5">The sequence shown here is derived from an EMBL/GenBank/DDBJ whole genome shotgun (WGS) entry which is preliminary data.</text>
</comment>
<evidence type="ECO:0000259" key="4">
    <source>
        <dbReference type="SMART" id="SM00858"/>
    </source>
</evidence>
<evidence type="ECO:0000256" key="1">
    <source>
        <dbReference type="ARBA" id="ARBA00010986"/>
    </source>
</evidence>